<comment type="caution">
    <text evidence="3">The sequence shown here is derived from an EMBL/GenBank/DDBJ whole genome shotgun (WGS) entry which is preliminary data.</text>
</comment>
<dbReference type="EC" id="2.7.7.108" evidence="1"/>
<dbReference type="PROSITE" id="PS51459">
    <property type="entry name" value="FIDO"/>
    <property type="match status" value="1"/>
</dbReference>
<proteinExistence type="predicted"/>
<dbReference type="SUPFAM" id="SSF140931">
    <property type="entry name" value="Fic-like"/>
    <property type="match status" value="1"/>
</dbReference>
<dbReference type="Pfam" id="PF13784">
    <property type="entry name" value="Fic_N"/>
    <property type="match status" value="1"/>
</dbReference>
<evidence type="ECO:0000256" key="1">
    <source>
        <dbReference type="PIRNR" id="PIRNR038925"/>
    </source>
</evidence>
<dbReference type="EMBL" id="JASAVS010000001">
    <property type="protein sequence ID" value="MDP8084506.1"/>
    <property type="molecule type" value="Genomic_DNA"/>
</dbReference>
<dbReference type="Proteomes" id="UP001224812">
    <property type="component" value="Unassembled WGS sequence"/>
</dbReference>
<evidence type="ECO:0000259" key="2">
    <source>
        <dbReference type="PROSITE" id="PS51459"/>
    </source>
</evidence>
<keyword evidence="4" id="KW-1185">Reference proteome</keyword>
<keyword evidence="1" id="KW-0808">Transferase</keyword>
<dbReference type="InterPro" id="IPR003812">
    <property type="entry name" value="Fido"/>
</dbReference>
<comment type="catalytic activity">
    <reaction evidence="1">
        <text>L-threonyl-[protein] + ATP = 3-O-(5'-adenylyl)-L-threonyl-[protein] + diphosphate</text>
        <dbReference type="Rhea" id="RHEA:54292"/>
        <dbReference type="Rhea" id="RHEA-COMP:11060"/>
        <dbReference type="Rhea" id="RHEA-COMP:13847"/>
        <dbReference type="ChEBI" id="CHEBI:30013"/>
        <dbReference type="ChEBI" id="CHEBI:30616"/>
        <dbReference type="ChEBI" id="CHEBI:33019"/>
        <dbReference type="ChEBI" id="CHEBI:138113"/>
        <dbReference type="EC" id="2.7.7.108"/>
    </reaction>
</comment>
<evidence type="ECO:0000313" key="4">
    <source>
        <dbReference type="Proteomes" id="UP001224812"/>
    </source>
</evidence>
<dbReference type="RefSeq" id="WP_306383756.1">
    <property type="nucleotide sequence ID" value="NZ_JASAVR010000001.1"/>
</dbReference>
<comment type="function">
    <text evidence="1">Adenylyltransferase that mediates the addition of adenosine 5'-monophosphate (AMP) to specific residues of target proteins.</text>
</comment>
<feature type="domain" description="Fido" evidence="2">
    <location>
        <begin position="125"/>
        <end position="273"/>
    </location>
</feature>
<dbReference type="Pfam" id="PF02661">
    <property type="entry name" value="Fic"/>
    <property type="match status" value="1"/>
</dbReference>
<accession>A0ABT9JI72</accession>
<dbReference type="InterPro" id="IPR025758">
    <property type="entry name" value="Fic/DOC_N"/>
</dbReference>
<organism evidence="3 4">
    <name type="scientific">Phocoenobacter skyensis</name>
    <dbReference type="NCBI Taxonomy" id="97481"/>
    <lineage>
        <taxon>Bacteria</taxon>
        <taxon>Pseudomonadati</taxon>
        <taxon>Pseudomonadota</taxon>
        <taxon>Gammaproteobacteria</taxon>
        <taxon>Pasteurellales</taxon>
        <taxon>Pasteurellaceae</taxon>
        <taxon>Phocoenobacter</taxon>
    </lineage>
</organism>
<keyword evidence="1" id="KW-0548">Nucleotidyltransferase</keyword>
<reference evidence="3 4" key="1">
    <citation type="journal article" date="2023" name="Front. Microbiol.">
        <title>Phylogeography and host specificity of Pasteurellaceae pathogenic to sea-farmed fish in the north-east Atlantic.</title>
        <authorList>
            <person name="Gulla S."/>
            <person name="Colquhoun D.J."/>
            <person name="Olsen A.B."/>
            <person name="Spilsberg B."/>
            <person name="Lagesen K."/>
            <person name="Aakesson C.P."/>
            <person name="Strom S."/>
            <person name="Manji F."/>
            <person name="Birkbeck T.H."/>
            <person name="Nilsen H.K."/>
        </authorList>
    </citation>
    <scope>NUCLEOTIDE SEQUENCE [LARGE SCALE GENOMIC DNA]</scope>
    <source>
        <strain evidence="3 4">VIO11850</strain>
    </source>
</reference>
<keyword evidence="1" id="KW-0547">Nucleotide-binding</keyword>
<sequence length="376" mass="43194">MNNINFNLDNAVKYHYGQFPPQSIDYQLVMNAMIGATEAIARFDQMLKNIHNSEILLAPLRNQEAVISSRMEGTISTIDEIMRYDADYGDTSEYSNEVREDIIETVLYQRTLKGVQQALNDGYPFSKALLKMMHQQLLSYGRGAKKSPGEFKKEQNYLGDHFKQSILFVPISPEKLEEGLDNLFDYINNNSTPILLKTAISHLEFEALHPFQDGNGRIGRMLITLILWRSQIISAPHFYISGYFEEHKNTYIDLMREVSETGNWNNWCIFFLNAIKEQAQANLLIAEKITQLYENMKTEFAVLLSSKWSINALEFIFTNPVFRSTSFTVKSGIPKSTAIKFTKILQEHNILEVIEEGAGRTPTLYAFEPLMKLVRI</sequence>
<dbReference type="InterPro" id="IPR040198">
    <property type="entry name" value="Fido_containing"/>
</dbReference>
<comment type="catalytic activity">
    <reaction evidence="1">
        <text>L-tyrosyl-[protein] + ATP = O-(5'-adenylyl)-L-tyrosyl-[protein] + diphosphate</text>
        <dbReference type="Rhea" id="RHEA:54288"/>
        <dbReference type="Rhea" id="RHEA-COMP:10136"/>
        <dbReference type="Rhea" id="RHEA-COMP:13846"/>
        <dbReference type="ChEBI" id="CHEBI:30616"/>
        <dbReference type="ChEBI" id="CHEBI:33019"/>
        <dbReference type="ChEBI" id="CHEBI:46858"/>
        <dbReference type="ChEBI" id="CHEBI:83624"/>
        <dbReference type="EC" id="2.7.7.108"/>
    </reaction>
</comment>
<dbReference type="PANTHER" id="PTHR13504:SF38">
    <property type="entry name" value="FIDO DOMAIN-CONTAINING PROTEIN"/>
    <property type="match status" value="1"/>
</dbReference>
<dbReference type="Gene3D" id="1.10.3290.10">
    <property type="entry name" value="Fido-like domain"/>
    <property type="match status" value="1"/>
</dbReference>
<dbReference type="InterPro" id="IPR026287">
    <property type="entry name" value="SoFic-like"/>
</dbReference>
<name>A0ABT9JI72_9PAST</name>
<keyword evidence="1" id="KW-0067">ATP-binding</keyword>
<dbReference type="PIRSF" id="PIRSF038925">
    <property type="entry name" value="AMP-prot_trans"/>
    <property type="match status" value="1"/>
</dbReference>
<dbReference type="PANTHER" id="PTHR13504">
    <property type="entry name" value="FIDO DOMAIN-CONTAINING PROTEIN DDB_G0283145"/>
    <property type="match status" value="1"/>
</dbReference>
<dbReference type="InterPro" id="IPR036597">
    <property type="entry name" value="Fido-like_dom_sf"/>
</dbReference>
<gene>
    <name evidence="3" type="ORF">QJT92_00980</name>
</gene>
<protein>
    <recommendedName>
        <fullName evidence="1">Protein adenylyltransferase</fullName>
        <ecNumber evidence="1">2.7.7.108</ecNumber>
    </recommendedName>
    <alternativeName>
        <fullName evidence="1">AMPylator</fullName>
    </alternativeName>
</protein>
<comment type="subunit">
    <text evidence="1">Homodimer.</text>
</comment>
<evidence type="ECO:0000313" key="3">
    <source>
        <dbReference type="EMBL" id="MDP8084506.1"/>
    </source>
</evidence>